<keyword evidence="6 11" id="KW-0489">Methyltransferase</keyword>
<protein>
    <recommendedName>
        <fullName evidence="4 9">Protein-L-isoaspartate O-methyltransferase</fullName>
        <ecNumber evidence="3 9">2.1.1.77</ecNumber>
    </recommendedName>
</protein>
<dbReference type="GO" id="GO:0005737">
    <property type="term" value="C:cytoplasm"/>
    <property type="evidence" value="ECO:0007669"/>
    <property type="project" value="UniProtKB-SubCell"/>
</dbReference>
<dbReference type="RefSeq" id="WP_192111184.1">
    <property type="nucleotide sequence ID" value="NZ_JACYXJ010000008.1"/>
</dbReference>
<dbReference type="InterPro" id="IPR029063">
    <property type="entry name" value="SAM-dependent_MTases_sf"/>
</dbReference>
<dbReference type="PANTHER" id="PTHR11579">
    <property type="entry name" value="PROTEIN-L-ISOASPARTATE O-METHYLTRANSFERASE"/>
    <property type="match status" value="1"/>
</dbReference>
<reference evidence="11" key="1">
    <citation type="submission" date="2018-08" db="EMBL/GenBank/DDBJ databases">
        <authorList>
            <person name="Jin W."/>
            <person name="Wang H."/>
            <person name="Yang Y."/>
            <person name="Li M."/>
            <person name="Liu J."/>
        </authorList>
    </citation>
    <scope>NUCLEOTIDE SEQUENCE</scope>
    <source>
        <strain evidence="11">AESS21</strain>
    </source>
</reference>
<evidence type="ECO:0000256" key="2">
    <source>
        <dbReference type="ARBA" id="ARBA00005369"/>
    </source>
</evidence>
<dbReference type="NCBIfam" id="TIGR00080">
    <property type="entry name" value="pimt"/>
    <property type="match status" value="1"/>
</dbReference>
<evidence type="ECO:0000256" key="1">
    <source>
        <dbReference type="ARBA" id="ARBA00004496"/>
    </source>
</evidence>
<dbReference type="EMBL" id="JACYXJ010000008">
    <property type="protein sequence ID" value="MBD8878765.1"/>
    <property type="molecule type" value="Genomic_DNA"/>
</dbReference>
<dbReference type="PROSITE" id="PS01279">
    <property type="entry name" value="PCMT"/>
    <property type="match status" value="1"/>
</dbReference>
<dbReference type="Proteomes" id="UP000705379">
    <property type="component" value="Unassembled WGS sequence"/>
</dbReference>
<evidence type="ECO:0000256" key="3">
    <source>
        <dbReference type="ARBA" id="ARBA00011890"/>
    </source>
</evidence>
<keyword evidence="7 11" id="KW-0808">Transferase</keyword>
<dbReference type="CDD" id="cd02440">
    <property type="entry name" value="AdoMet_MTases"/>
    <property type="match status" value="1"/>
</dbReference>
<dbReference type="AlphaFoldDB" id="A0A927Q7P2"/>
<evidence type="ECO:0000256" key="8">
    <source>
        <dbReference type="ARBA" id="ARBA00022691"/>
    </source>
</evidence>
<evidence type="ECO:0000256" key="7">
    <source>
        <dbReference type="ARBA" id="ARBA00022679"/>
    </source>
</evidence>
<organism evidence="11 13">
    <name type="scientific">Roseibium polysiphoniae</name>
    <dbReference type="NCBI Taxonomy" id="2571221"/>
    <lineage>
        <taxon>Bacteria</taxon>
        <taxon>Pseudomonadati</taxon>
        <taxon>Pseudomonadota</taxon>
        <taxon>Alphaproteobacteria</taxon>
        <taxon>Hyphomicrobiales</taxon>
        <taxon>Stappiaceae</taxon>
        <taxon>Roseibium</taxon>
    </lineage>
</organism>
<dbReference type="InterPro" id="IPR000682">
    <property type="entry name" value="PCMT"/>
</dbReference>
<comment type="similarity">
    <text evidence="2">Belongs to the methyltransferase superfamily. L-isoaspartyl/D-aspartyl protein methyltransferase family.</text>
</comment>
<dbReference type="GO" id="GO:0030091">
    <property type="term" value="P:protein repair"/>
    <property type="evidence" value="ECO:0007669"/>
    <property type="project" value="UniProtKB-UniRule"/>
</dbReference>
<comment type="caution">
    <text evidence="11">The sequence shown here is derived from an EMBL/GenBank/DDBJ whole genome shotgun (WGS) entry which is preliminary data.</text>
</comment>
<dbReference type="PANTHER" id="PTHR11579:SF0">
    <property type="entry name" value="PROTEIN-L-ISOASPARTATE(D-ASPARTATE) O-METHYLTRANSFERASE"/>
    <property type="match status" value="1"/>
</dbReference>
<gene>
    <name evidence="11" type="ORF">DYI23_03515</name>
    <name evidence="10" type="ORF">IG617_20915</name>
</gene>
<comment type="subcellular location">
    <subcellularLocation>
        <location evidence="1">Cytoplasm</location>
    </subcellularLocation>
</comment>
<proteinExistence type="inferred from homology"/>
<dbReference type="EC" id="2.1.1.77" evidence="3 9"/>
<dbReference type="EMBL" id="QTKU01000001">
    <property type="protein sequence ID" value="MBS8259280.1"/>
    <property type="molecule type" value="Genomic_DNA"/>
</dbReference>
<dbReference type="GO" id="GO:0004719">
    <property type="term" value="F:protein-L-isoaspartate (D-aspartate) O-methyltransferase activity"/>
    <property type="evidence" value="ECO:0007669"/>
    <property type="project" value="UniProtKB-UniRule"/>
</dbReference>
<evidence type="ECO:0000313" key="10">
    <source>
        <dbReference type="EMBL" id="MBD8878765.1"/>
    </source>
</evidence>
<evidence type="ECO:0000256" key="6">
    <source>
        <dbReference type="ARBA" id="ARBA00022603"/>
    </source>
</evidence>
<evidence type="ECO:0000313" key="13">
    <source>
        <dbReference type="Proteomes" id="UP000705379"/>
    </source>
</evidence>
<dbReference type="Pfam" id="PF01135">
    <property type="entry name" value="PCMT"/>
    <property type="match status" value="1"/>
</dbReference>
<keyword evidence="12" id="KW-1185">Reference proteome</keyword>
<reference evidence="10 12" key="2">
    <citation type="submission" date="2020-09" db="EMBL/GenBank/DDBJ databases">
        <title>The genome sequence of type strain Labrenzia polysiphoniae KACC 19711.</title>
        <authorList>
            <person name="Liu Y."/>
        </authorList>
    </citation>
    <scope>NUCLEOTIDE SEQUENCE [LARGE SCALE GENOMIC DNA]</scope>
    <source>
        <strain evidence="10 12">KACC 19711</strain>
    </source>
</reference>
<dbReference type="NCBIfam" id="NF001453">
    <property type="entry name" value="PRK00312.1"/>
    <property type="match status" value="1"/>
</dbReference>
<evidence type="ECO:0000256" key="5">
    <source>
        <dbReference type="ARBA" id="ARBA00022490"/>
    </source>
</evidence>
<reference evidence="11" key="3">
    <citation type="journal article" date="2021" name="Microorganisms">
        <title>Bacterial Dimethylsulfoniopropionate Biosynthesis in the East China Sea.</title>
        <authorList>
            <person name="Liu J."/>
            <person name="Zhang Y."/>
            <person name="Liu J."/>
            <person name="Zhong H."/>
            <person name="Williams B.T."/>
            <person name="Zheng Y."/>
            <person name="Curson A.R.J."/>
            <person name="Sun C."/>
            <person name="Sun H."/>
            <person name="Song D."/>
            <person name="Wagner Mackenzie B."/>
            <person name="Bermejo Martinez A."/>
            <person name="Todd J.D."/>
            <person name="Zhang X.H."/>
        </authorList>
    </citation>
    <scope>NUCLEOTIDE SEQUENCE</scope>
    <source>
        <strain evidence="11">AESS21</strain>
    </source>
</reference>
<dbReference type="Gene3D" id="3.40.50.150">
    <property type="entry name" value="Vaccinia Virus protein VP39"/>
    <property type="match status" value="1"/>
</dbReference>
<evidence type="ECO:0000256" key="9">
    <source>
        <dbReference type="NCBIfam" id="TIGR00080"/>
    </source>
</evidence>
<evidence type="ECO:0000313" key="12">
    <source>
        <dbReference type="Proteomes" id="UP000615687"/>
    </source>
</evidence>
<keyword evidence="5" id="KW-0963">Cytoplasm</keyword>
<sequence>MTDLSPMQLPSDPLSVETDEVQARAQLVLALRGHGVGDRAVLSAIERVPRRLFLAAVHHSLAYEDSSLPIECGQVVLAPSFVARMAQALKLESGHRVLEVGTGSGYQAAVLAHLAGQVDSIDRYATLASLAGQRTAALKLSNVRIHVGDGMEGLKQKAPFDRIVLTGAVEEIPEALLSQLAPGGILMAPVGLSGKPQIMTRVTRGEDGDQSEDLEIVRMVSLIKGAAERL</sequence>
<evidence type="ECO:0000256" key="4">
    <source>
        <dbReference type="ARBA" id="ARBA00013346"/>
    </source>
</evidence>
<name>A0A927Q7P2_9HYPH</name>
<evidence type="ECO:0000313" key="11">
    <source>
        <dbReference type="EMBL" id="MBS8259280.1"/>
    </source>
</evidence>
<keyword evidence="8" id="KW-0949">S-adenosyl-L-methionine</keyword>
<accession>A0A927Q7P2</accession>
<dbReference type="SUPFAM" id="SSF53335">
    <property type="entry name" value="S-adenosyl-L-methionine-dependent methyltransferases"/>
    <property type="match status" value="1"/>
</dbReference>
<dbReference type="GO" id="GO:0032259">
    <property type="term" value="P:methylation"/>
    <property type="evidence" value="ECO:0007669"/>
    <property type="project" value="UniProtKB-KW"/>
</dbReference>
<dbReference type="Proteomes" id="UP000615687">
    <property type="component" value="Unassembled WGS sequence"/>
</dbReference>